<accession>A0A2Z6T7N2</accession>
<gene>
    <name evidence="1" type="ORF">LrDSM24759_06450</name>
</gene>
<dbReference type="EMBL" id="BFBY01000004">
    <property type="protein sequence ID" value="GBG04731.1"/>
    <property type="molecule type" value="Genomic_DNA"/>
</dbReference>
<keyword evidence="2" id="KW-1185">Reference proteome</keyword>
<evidence type="ECO:0000313" key="1">
    <source>
        <dbReference type="EMBL" id="GBG04731.1"/>
    </source>
</evidence>
<dbReference type="RefSeq" id="WP_117118078.1">
    <property type="nucleotide sequence ID" value="NZ_BFBY01000004.1"/>
</dbReference>
<dbReference type="OrthoDB" id="2305429at2"/>
<proteinExistence type="predicted"/>
<comment type="caution">
    <text evidence="1">The sequence shown here is derived from an EMBL/GenBank/DDBJ whole genome shotgun (WGS) entry which is preliminary data.</text>
</comment>
<organism evidence="1 2">
    <name type="scientific">Lactobacillus rodentium</name>
    <dbReference type="NCBI Taxonomy" id="947835"/>
    <lineage>
        <taxon>Bacteria</taxon>
        <taxon>Bacillati</taxon>
        <taxon>Bacillota</taxon>
        <taxon>Bacilli</taxon>
        <taxon>Lactobacillales</taxon>
        <taxon>Lactobacillaceae</taxon>
        <taxon>Lactobacillus</taxon>
    </lineage>
</organism>
<name>A0A2Z6T7N2_9LACO</name>
<dbReference type="Proteomes" id="UP000257317">
    <property type="component" value="Unassembled WGS sequence"/>
</dbReference>
<dbReference type="AlphaFoldDB" id="A0A2Z6T7N2"/>
<evidence type="ECO:0000313" key="2">
    <source>
        <dbReference type="Proteomes" id="UP000257317"/>
    </source>
</evidence>
<protein>
    <submittedName>
        <fullName evidence="1">Uncharacterized protein</fullName>
    </submittedName>
</protein>
<reference evidence="2" key="1">
    <citation type="submission" date="2018-03" db="EMBL/GenBank/DDBJ databases">
        <title>New taxa in the Lactobacillus gasseri group.</title>
        <authorList>
            <person name="Tanizawa Y."/>
            <person name="Tohno M."/>
            <person name="Endo A."/>
            <person name="Arita M."/>
        </authorList>
    </citation>
    <scope>NUCLEOTIDE SEQUENCE [LARGE SCALE GENOMIC DNA]</scope>
    <source>
        <strain evidence="2">DSM 24759</strain>
    </source>
</reference>
<sequence length="163" mass="18563">MKKEEFAALNFIGKVFLPGQIDENKSYGQQVQETENDPVFKKFIERNGLSNQRASLVVFAPETFMFWYGVVTDKKINQLPKQLNHFNLPASEVAEIETNNMNLSFFGQPLNFVIPTFLDKLAQSDVVFHENPGDSKNPYLLTTLNLSTKKLAQILYLDASVQK</sequence>